<comment type="subcellular location">
    <subcellularLocation>
        <location evidence="1">Cytoplasm</location>
    </subcellularLocation>
</comment>
<protein>
    <submittedName>
        <fullName evidence="11">D-alanine--D-alanine ligase</fullName>
        <ecNumber evidence="11">6.3.2.4</ecNumber>
    </submittedName>
</protein>
<dbReference type="Gene3D" id="3.30.470.20">
    <property type="entry name" value="ATP-grasp fold, B domain"/>
    <property type="match status" value="1"/>
</dbReference>
<keyword evidence="8" id="KW-0573">Peptidoglycan synthesis</keyword>
<dbReference type="InterPro" id="IPR005905">
    <property type="entry name" value="D_ala_D_ala"/>
</dbReference>
<gene>
    <name evidence="11" type="ORF">MNBD_PLANCTO02-549</name>
</gene>
<dbReference type="PANTHER" id="PTHR23132:SF23">
    <property type="entry name" value="D-ALANINE--D-ALANINE LIGASE B"/>
    <property type="match status" value="1"/>
</dbReference>
<dbReference type="GO" id="GO:0046872">
    <property type="term" value="F:metal ion binding"/>
    <property type="evidence" value="ECO:0007669"/>
    <property type="project" value="InterPro"/>
</dbReference>
<keyword evidence="5" id="KW-0547">Nucleotide-binding</keyword>
<dbReference type="PROSITE" id="PS50975">
    <property type="entry name" value="ATP_GRASP"/>
    <property type="match status" value="1"/>
</dbReference>
<evidence type="ECO:0000256" key="7">
    <source>
        <dbReference type="ARBA" id="ARBA00022960"/>
    </source>
</evidence>
<keyword evidence="9" id="KW-0961">Cell wall biogenesis/degradation</keyword>
<dbReference type="HAMAP" id="MF_00047">
    <property type="entry name" value="Dala_Dala_lig"/>
    <property type="match status" value="1"/>
</dbReference>
<dbReference type="GO" id="GO:0005524">
    <property type="term" value="F:ATP binding"/>
    <property type="evidence" value="ECO:0007669"/>
    <property type="project" value="UniProtKB-KW"/>
</dbReference>
<dbReference type="InterPro" id="IPR011761">
    <property type="entry name" value="ATP-grasp"/>
</dbReference>
<keyword evidence="6" id="KW-0067">ATP-binding</keyword>
<sequence>MIPLSLSPQRIALLLGGASSEREVSLESGHAVAEGLAKRGHQVTKIDPADEGFYQTDWSGFDVVFIALHGSFGEDGEIQTYLDAQDICYTGSNAKVSRLAFDKILTKEFLLSSQQNIPTPPFVSVTAEDDLSKLFDQIDLLKYPLVVKPNKEGSSIGVSLVSCKEELPAALSCCRQFGSVCLIEKRIIGSEWTLAFIDDEPLPLIQLKTNNLFYDYAAKYQSSETEYLFDFDFPENVKKKIISVGVQTAQAIGTHGIARIDMMLDNQHQPWILEVNTIPGMTSHSLVPKAAMQAGICLPELCERVVLSALKS</sequence>
<dbReference type="NCBIfam" id="TIGR01205">
    <property type="entry name" value="D_ala_D_alaTIGR"/>
    <property type="match status" value="1"/>
</dbReference>
<evidence type="ECO:0000256" key="8">
    <source>
        <dbReference type="ARBA" id="ARBA00022984"/>
    </source>
</evidence>
<accession>A0A3B1DIE6</accession>
<dbReference type="NCBIfam" id="NF002378">
    <property type="entry name" value="PRK01372.1"/>
    <property type="match status" value="1"/>
</dbReference>
<dbReference type="GO" id="GO:0005737">
    <property type="term" value="C:cytoplasm"/>
    <property type="evidence" value="ECO:0007669"/>
    <property type="project" value="UniProtKB-SubCell"/>
</dbReference>
<evidence type="ECO:0000256" key="1">
    <source>
        <dbReference type="ARBA" id="ARBA00004496"/>
    </source>
</evidence>
<keyword evidence="7" id="KW-0133">Cell shape</keyword>
<evidence type="ECO:0000256" key="2">
    <source>
        <dbReference type="ARBA" id="ARBA00010871"/>
    </source>
</evidence>
<dbReference type="InterPro" id="IPR011095">
    <property type="entry name" value="Dala_Dala_lig_C"/>
</dbReference>
<evidence type="ECO:0000256" key="5">
    <source>
        <dbReference type="ARBA" id="ARBA00022741"/>
    </source>
</evidence>
<dbReference type="Gene3D" id="3.40.50.20">
    <property type="match status" value="1"/>
</dbReference>
<dbReference type="Gene3D" id="3.30.1490.20">
    <property type="entry name" value="ATP-grasp fold, A domain"/>
    <property type="match status" value="1"/>
</dbReference>
<dbReference type="SUPFAM" id="SSF56059">
    <property type="entry name" value="Glutathione synthetase ATP-binding domain-like"/>
    <property type="match status" value="1"/>
</dbReference>
<keyword evidence="3" id="KW-0963">Cytoplasm</keyword>
<evidence type="ECO:0000256" key="3">
    <source>
        <dbReference type="ARBA" id="ARBA00022490"/>
    </source>
</evidence>
<dbReference type="GO" id="GO:0009252">
    <property type="term" value="P:peptidoglycan biosynthetic process"/>
    <property type="evidence" value="ECO:0007669"/>
    <property type="project" value="UniProtKB-KW"/>
</dbReference>
<dbReference type="Pfam" id="PF07478">
    <property type="entry name" value="Dala_Dala_lig_C"/>
    <property type="match status" value="1"/>
</dbReference>
<dbReference type="PANTHER" id="PTHR23132">
    <property type="entry name" value="D-ALANINE--D-ALANINE LIGASE"/>
    <property type="match status" value="1"/>
</dbReference>
<dbReference type="InterPro" id="IPR011127">
    <property type="entry name" value="Dala_Dala_lig_N"/>
</dbReference>
<dbReference type="InterPro" id="IPR013815">
    <property type="entry name" value="ATP_grasp_subdomain_1"/>
</dbReference>
<evidence type="ECO:0000256" key="4">
    <source>
        <dbReference type="ARBA" id="ARBA00022598"/>
    </source>
</evidence>
<dbReference type="InterPro" id="IPR016185">
    <property type="entry name" value="PreATP-grasp_dom_sf"/>
</dbReference>
<dbReference type="EC" id="6.3.2.4" evidence="11"/>
<dbReference type="EMBL" id="UOGL01000014">
    <property type="protein sequence ID" value="VAX35844.1"/>
    <property type="molecule type" value="Genomic_DNA"/>
</dbReference>
<evidence type="ECO:0000256" key="6">
    <source>
        <dbReference type="ARBA" id="ARBA00022840"/>
    </source>
</evidence>
<evidence type="ECO:0000313" key="11">
    <source>
        <dbReference type="EMBL" id="VAX35844.1"/>
    </source>
</evidence>
<feature type="domain" description="ATP-grasp" evidence="10">
    <location>
        <begin position="109"/>
        <end position="307"/>
    </location>
</feature>
<organism evidence="11">
    <name type="scientific">hydrothermal vent metagenome</name>
    <dbReference type="NCBI Taxonomy" id="652676"/>
    <lineage>
        <taxon>unclassified sequences</taxon>
        <taxon>metagenomes</taxon>
        <taxon>ecological metagenomes</taxon>
    </lineage>
</organism>
<dbReference type="InterPro" id="IPR000291">
    <property type="entry name" value="D-Ala_lig_Van_CS"/>
</dbReference>
<reference evidence="11" key="1">
    <citation type="submission" date="2018-06" db="EMBL/GenBank/DDBJ databases">
        <authorList>
            <person name="Zhirakovskaya E."/>
        </authorList>
    </citation>
    <scope>NUCLEOTIDE SEQUENCE</scope>
</reference>
<dbReference type="Pfam" id="PF01820">
    <property type="entry name" value="Dala_Dala_lig_N"/>
    <property type="match status" value="1"/>
</dbReference>
<comment type="similarity">
    <text evidence="2">Belongs to the D-alanine--D-alanine ligase family.</text>
</comment>
<dbReference type="GO" id="GO:0008716">
    <property type="term" value="F:D-alanine-D-alanine ligase activity"/>
    <property type="evidence" value="ECO:0007669"/>
    <property type="project" value="UniProtKB-EC"/>
</dbReference>
<dbReference type="PIRSF" id="PIRSF039102">
    <property type="entry name" value="Ddl/VanB"/>
    <property type="match status" value="1"/>
</dbReference>
<dbReference type="SUPFAM" id="SSF52440">
    <property type="entry name" value="PreATP-grasp domain"/>
    <property type="match status" value="1"/>
</dbReference>
<dbReference type="GO" id="GO:0008360">
    <property type="term" value="P:regulation of cell shape"/>
    <property type="evidence" value="ECO:0007669"/>
    <property type="project" value="UniProtKB-KW"/>
</dbReference>
<dbReference type="PROSITE" id="PS00844">
    <property type="entry name" value="DALA_DALA_LIGASE_2"/>
    <property type="match status" value="1"/>
</dbReference>
<evidence type="ECO:0000256" key="9">
    <source>
        <dbReference type="ARBA" id="ARBA00023316"/>
    </source>
</evidence>
<keyword evidence="4 11" id="KW-0436">Ligase</keyword>
<dbReference type="GO" id="GO:0071555">
    <property type="term" value="P:cell wall organization"/>
    <property type="evidence" value="ECO:0007669"/>
    <property type="project" value="UniProtKB-KW"/>
</dbReference>
<name>A0A3B1DIE6_9ZZZZ</name>
<evidence type="ECO:0000259" key="10">
    <source>
        <dbReference type="PROSITE" id="PS50975"/>
    </source>
</evidence>
<dbReference type="AlphaFoldDB" id="A0A3B1DIE6"/>
<proteinExistence type="inferred from homology"/>